<evidence type="ECO:0000256" key="1">
    <source>
        <dbReference type="ARBA" id="ARBA00004371"/>
    </source>
</evidence>
<dbReference type="Gene3D" id="2.130.10.10">
    <property type="entry name" value="YVTN repeat-like/Quinoprotein amine dehydrogenase"/>
    <property type="match status" value="1"/>
</dbReference>
<keyword evidence="10" id="KW-0458">Lysosome</keyword>
<keyword evidence="4" id="KW-0813">Transport</keyword>
<dbReference type="PANTHER" id="PTHR23323:SF24">
    <property type="entry name" value="VACUOLAR PROTEIN SORTING-ASSOCIATED PROTEIN 11 HOMOLOG"/>
    <property type="match status" value="1"/>
</dbReference>
<feature type="repeat" description="CHCR" evidence="13">
    <location>
        <begin position="405"/>
        <end position="553"/>
    </location>
</feature>
<evidence type="ECO:0000256" key="9">
    <source>
        <dbReference type="ARBA" id="ARBA00023136"/>
    </source>
</evidence>
<evidence type="ECO:0000256" key="12">
    <source>
        <dbReference type="PROSITE-ProRule" id="PRU00175"/>
    </source>
</evidence>
<dbReference type="GO" id="GO:0007032">
    <property type="term" value="P:endosome organization"/>
    <property type="evidence" value="ECO:0007669"/>
    <property type="project" value="TreeGrafter"/>
</dbReference>
<protein>
    <recommendedName>
        <fullName evidence="11">Vacuolar protein sorting-associated protein 11 homolog</fullName>
    </recommendedName>
</protein>
<evidence type="ECO:0000256" key="13">
    <source>
        <dbReference type="PROSITE-ProRule" id="PRU01006"/>
    </source>
</evidence>
<keyword evidence="6 12" id="KW-0863">Zinc-finger</keyword>
<dbReference type="Proteomes" id="UP000494165">
    <property type="component" value="Unassembled WGS sequence"/>
</dbReference>
<evidence type="ECO:0000256" key="7">
    <source>
        <dbReference type="ARBA" id="ARBA00022833"/>
    </source>
</evidence>
<dbReference type="Pfam" id="PF23341">
    <property type="entry name" value="PEP5_VPS11_N"/>
    <property type="match status" value="1"/>
</dbReference>
<comment type="caution">
    <text evidence="16">The sequence shown here is derived from an EMBL/GenBank/DDBJ whole genome shotgun (WGS) entry which is preliminary data.</text>
</comment>
<keyword evidence="5" id="KW-0479">Metal-binding</keyword>
<dbReference type="PROSITE" id="PS50236">
    <property type="entry name" value="CHCR"/>
    <property type="match status" value="1"/>
</dbReference>
<dbReference type="InterPro" id="IPR015943">
    <property type="entry name" value="WD40/YVTN_repeat-like_dom_sf"/>
</dbReference>
<dbReference type="Pfam" id="PF12451">
    <property type="entry name" value="VPS11_C"/>
    <property type="match status" value="1"/>
</dbReference>
<dbReference type="InterPro" id="IPR001841">
    <property type="entry name" value="Znf_RING"/>
</dbReference>
<proteinExistence type="inferred from homology"/>
<keyword evidence="7" id="KW-0862">Zinc</keyword>
<evidence type="ECO:0000256" key="4">
    <source>
        <dbReference type="ARBA" id="ARBA00022448"/>
    </source>
</evidence>
<comment type="similarity">
    <text evidence="3 11">Belongs to the VPS11 family.</text>
</comment>
<dbReference type="PIRSF" id="PIRSF007860">
    <property type="entry name" value="VPS11"/>
    <property type="match status" value="1"/>
</dbReference>
<feature type="domain" description="RING-type" evidence="15">
    <location>
        <begin position="818"/>
        <end position="856"/>
    </location>
</feature>
<feature type="compositionally biased region" description="Polar residues" evidence="14">
    <location>
        <begin position="1018"/>
        <end position="1027"/>
    </location>
</feature>
<dbReference type="InterPro" id="IPR001680">
    <property type="entry name" value="WD40_rpt"/>
</dbReference>
<keyword evidence="17" id="KW-1185">Reference proteome</keyword>
<dbReference type="SUPFAM" id="SSF50978">
    <property type="entry name" value="WD40 repeat-like"/>
    <property type="match status" value="1"/>
</dbReference>
<dbReference type="SUPFAM" id="SSF57850">
    <property type="entry name" value="RING/U-box"/>
    <property type="match status" value="1"/>
</dbReference>
<sequence>MAFMEWRRFTFFDLNKSIDSGKISEALKGSQITTSSSGHNNLVFGDAEGFVHLANRSFDVSTFRAHDGKVNCVHHIQHSSFLVTVGEDEGGNSILRVWDTEKKDKQGSPSSLRSHRLQPGGRGATVTALAVHQNQLVAVGHSDGTILLQRGDVGRERATKQVVLRDSSDSISGLAFRITARAMFLFVATTAGSFLYNITTKDKEFKQNLDSLGCERNCCVATDCIPECNFIIGRTDAVYCYTPEGRGPCYAIEGKKKLLQISRTYLVVVAEDRKPGGGEENSITRLAKLSLFLGISDYIFYSLTLTVLDLQNKFLVYTAPVREVQAVLSEWGYFLVLTEGNNLLALAEKDVQSKLSMLFKKNLYDVAIRIAKSQQYDAEGLSDIFRQYGDHLYSKGDHSGAIEQYIKTIDTLEPSYIIRKFLDSQLIEYLTTYLQALHKYGLAGEDHTTLLINCYSKLNRTDKLREFVLTKDRDLDFDVDTAIKVCRQVSSADALTLALKHRRHDWYVKIQLEDKQEYKKVLEYISELPFHDAEANMKKYGPLLLKEAPQETTDFLKKLCSNYKPKGEPLIDPREFDGSRLEENRANPEEFIHLFLENPDMLIQFLEHSIQVDPHESNLVYNTLVEQYLQVWEAGDMEEKRQLGQKVIMLLQNPDANYDRAQTLILCQLHHFSDGLLYLYEDSKMYQHMMRYYASSRDYEGLLACCRKFGGQEPTLWVQALNACSKDSGAPAHVLSEILLVIEKDRLLPPLLVIDALASSSATLGDVRSYLLGVLKGEEEMTKQEQALIEKYSAETRAIRQQINAIETSNVIFRANLCNACNQHLEMPSIHFLCQHSFHQHCFQSCSESDHECPVCLPNNKKIMDIIKSQEQSRSLHESFHSQLERAQDGFSLVADYFGRGLFNNPVTTATSPGVIQKKIIESAKDNIASEARLRLMEGSSGATTQSASVTDRYESWSYSDAQSVPLAVKSVSSARRSPQPIVLSVPKNPFDESPEYDDAKNPFAEDEVAVEAAPKESTPQKASVKSINPFEDEDDDYDKNLNPFGED</sequence>
<dbReference type="InterPro" id="IPR057308">
    <property type="entry name" value="CHCR_PEP5_VPS11"/>
</dbReference>
<dbReference type="GO" id="GO:0031902">
    <property type="term" value="C:late endosome membrane"/>
    <property type="evidence" value="ECO:0007669"/>
    <property type="project" value="UniProtKB-SubCell"/>
</dbReference>
<dbReference type="GO" id="GO:0008270">
    <property type="term" value="F:zinc ion binding"/>
    <property type="evidence" value="ECO:0007669"/>
    <property type="project" value="UniProtKB-KW"/>
</dbReference>
<evidence type="ECO:0000256" key="10">
    <source>
        <dbReference type="ARBA" id="ARBA00023228"/>
    </source>
</evidence>
<organism evidence="16 17">
    <name type="scientific">Cloeon dipterum</name>
    <dbReference type="NCBI Taxonomy" id="197152"/>
    <lineage>
        <taxon>Eukaryota</taxon>
        <taxon>Metazoa</taxon>
        <taxon>Ecdysozoa</taxon>
        <taxon>Arthropoda</taxon>
        <taxon>Hexapoda</taxon>
        <taxon>Insecta</taxon>
        <taxon>Pterygota</taxon>
        <taxon>Palaeoptera</taxon>
        <taxon>Ephemeroptera</taxon>
        <taxon>Pisciforma</taxon>
        <taxon>Baetidae</taxon>
        <taxon>Cloeon</taxon>
    </lineage>
</organism>
<gene>
    <name evidence="16" type="ORF">CLODIP_2_CD15327</name>
</gene>
<evidence type="ECO:0000256" key="3">
    <source>
        <dbReference type="ARBA" id="ARBA00007070"/>
    </source>
</evidence>
<evidence type="ECO:0000256" key="6">
    <source>
        <dbReference type="ARBA" id="ARBA00022771"/>
    </source>
</evidence>
<dbReference type="GO" id="GO:0007033">
    <property type="term" value="P:vacuole organization"/>
    <property type="evidence" value="ECO:0007669"/>
    <property type="project" value="TreeGrafter"/>
</dbReference>
<dbReference type="Pfam" id="PF23356">
    <property type="entry name" value="TPR_PEP5_VPS11"/>
    <property type="match status" value="1"/>
</dbReference>
<evidence type="ECO:0000256" key="5">
    <source>
        <dbReference type="ARBA" id="ARBA00022723"/>
    </source>
</evidence>
<dbReference type="GO" id="GO:0030674">
    <property type="term" value="F:protein-macromolecule adaptor activity"/>
    <property type="evidence" value="ECO:0007669"/>
    <property type="project" value="TreeGrafter"/>
</dbReference>
<evidence type="ECO:0000256" key="8">
    <source>
        <dbReference type="ARBA" id="ARBA00022927"/>
    </source>
</evidence>
<evidence type="ECO:0000313" key="16">
    <source>
        <dbReference type="EMBL" id="CAB3388093.1"/>
    </source>
</evidence>
<name>A0A8S1E574_9INSE</name>
<keyword evidence="9 11" id="KW-0472">Membrane</keyword>
<dbReference type="GO" id="GO:0048284">
    <property type="term" value="P:organelle fusion"/>
    <property type="evidence" value="ECO:0007669"/>
    <property type="project" value="TreeGrafter"/>
</dbReference>
<dbReference type="EMBL" id="CADEPI010000693">
    <property type="protein sequence ID" value="CAB3388093.1"/>
    <property type="molecule type" value="Genomic_DNA"/>
</dbReference>
<feature type="region of interest" description="Disordered" evidence="14">
    <location>
        <begin position="978"/>
        <end position="1048"/>
    </location>
</feature>
<dbReference type="InterPro" id="IPR000547">
    <property type="entry name" value="Clathrin_H-chain/VPS_repeat"/>
</dbReference>
<dbReference type="InterPro" id="IPR024763">
    <property type="entry name" value="VPS11_C"/>
</dbReference>
<comment type="subcellular location">
    <subcellularLocation>
        <location evidence="2">Late endosome membrane</location>
        <topology evidence="2">Peripheral membrane protein</topology>
        <orientation evidence="2">Cytoplasmic side</orientation>
    </subcellularLocation>
    <subcellularLocation>
        <location evidence="1">Lysosome</location>
    </subcellularLocation>
</comment>
<reference evidence="16 17" key="1">
    <citation type="submission" date="2020-04" db="EMBL/GenBank/DDBJ databases">
        <authorList>
            <person name="Alioto T."/>
            <person name="Alioto T."/>
            <person name="Gomez Garrido J."/>
        </authorList>
    </citation>
    <scope>NUCLEOTIDE SEQUENCE [LARGE SCALE GENOMIC DNA]</scope>
</reference>
<evidence type="ECO:0000256" key="2">
    <source>
        <dbReference type="ARBA" id="ARBA00004492"/>
    </source>
</evidence>
<dbReference type="GO" id="GO:0006886">
    <property type="term" value="P:intracellular protein transport"/>
    <property type="evidence" value="ECO:0007669"/>
    <property type="project" value="UniProtKB-UniRule"/>
</dbReference>
<keyword evidence="8" id="KW-0653">Protein transport</keyword>
<dbReference type="Gene3D" id="3.30.40.10">
    <property type="entry name" value="Zinc/RING finger domain, C3HC4 (zinc finger)"/>
    <property type="match status" value="1"/>
</dbReference>
<dbReference type="AlphaFoldDB" id="A0A8S1E574"/>
<accession>A0A8S1E574</accession>
<dbReference type="GO" id="GO:0030897">
    <property type="term" value="C:HOPS complex"/>
    <property type="evidence" value="ECO:0007669"/>
    <property type="project" value="TreeGrafter"/>
</dbReference>
<evidence type="ECO:0000259" key="15">
    <source>
        <dbReference type="PROSITE" id="PS50089"/>
    </source>
</evidence>
<evidence type="ECO:0000256" key="11">
    <source>
        <dbReference type="PIRNR" id="PIRNR007860"/>
    </source>
</evidence>
<dbReference type="InterPro" id="IPR013083">
    <property type="entry name" value="Znf_RING/FYVE/PHD"/>
</dbReference>
<evidence type="ECO:0000256" key="14">
    <source>
        <dbReference type="SAM" id="MobiDB-lite"/>
    </source>
</evidence>
<dbReference type="OrthoDB" id="26184at2759"/>
<dbReference type="GO" id="GO:0006904">
    <property type="term" value="P:vesicle docking involved in exocytosis"/>
    <property type="evidence" value="ECO:0007669"/>
    <property type="project" value="TreeGrafter"/>
</dbReference>
<dbReference type="PANTHER" id="PTHR23323">
    <property type="entry name" value="VACUOLAR PROTEIN SORTING-ASSOCIATED PROTEIN"/>
    <property type="match status" value="1"/>
</dbReference>
<dbReference type="InterPro" id="IPR057307">
    <property type="entry name" value="PEP5_VPS11_N"/>
</dbReference>
<dbReference type="InterPro" id="IPR016528">
    <property type="entry name" value="VPS11"/>
</dbReference>
<dbReference type="GO" id="GO:0005764">
    <property type="term" value="C:lysosome"/>
    <property type="evidence" value="ECO:0007669"/>
    <property type="project" value="UniProtKB-SubCell"/>
</dbReference>
<evidence type="ECO:0000313" key="17">
    <source>
        <dbReference type="Proteomes" id="UP000494165"/>
    </source>
</evidence>
<dbReference type="CDD" id="cd16688">
    <property type="entry name" value="RING-H2_Vps11"/>
    <property type="match status" value="1"/>
</dbReference>
<dbReference type="InterPro" id="IPR036322">
    <property type="entry name" value="WD40_repeat_dom_sf"/>
</dbReference>
<dbReference type="PROSITE" id="PS50089">
    <property type="entry name" value="ZF_RING_2"/>
    <property type="match status" value="1"/>
</dbReference>
<dbReference type="SMART" id="SM00320">
    <property type="entry name" value="WD40"/>
    <property type="match status" value="2"/>
</dbReference>